<protein>
    <recommendedName>
        <fullName evidence="3">Transcriptional regulator</fullName>
    </recommendedName>
</protein>
<dbReference type="EMBL" id="LCKQ01000014">
    <property type="protein sequence ID" value="KKU03626.1"/>
    <property type="molecule type" value="Genomic_DNA"/>
</dbReference>
<gene>
    <name evidence="1" type="ORF">UX03_C0014G0005</name>
</gene>
<accession>A0A0G1M5W6</accession>
<dbReference type="AlphaFoldDB" id="A0A0G1M5W6"/>
<proteinExistence type="predicted"/>
<dbReference type="PATRIC" id="fig|1618598.3.peg.409"/>
<organism evidence="1 2">
    <name type="scientific">Candidatus Woesebacteria bacterium GW2011_GWE1_45_18</name>
    <dbReference type="NCBI Taxonomy" id="1618598"/>
    <lineage>
        <taxon>Bacteria</taxon>
        <taxon>Candidatus Woeseibacteriota</taxon>
    </lineage>
</organism>
<name>A0A0G1M5W6_9BACT</name>
<evidence type="ECO:0000313" key="1">
    <source>
        <dbReference type="EMBL" id="KKU03626.1"/>
    </source>
</evidence>
<comment type="caution">
    <text evidence="1">The sequence shown here is derived from an EMBL/GenBank/DDBJ whole genome shotgun (WGS) entry which is preliminary data.</text>
</comment>
<evidence type="ECO:0000313" key="2">
    <source>
        <dbReference type="Proteomes" id="UP000034086"/>
    </source>
</evidence>
<evidence type="ECO:0008006" key="3">
    <source>
        <dbReference type="Google" id="ProtNLM"/>
    </source>
</evidence>
<sequence length="203" mass="23338">MSSISAIKAIQIINRAGAKVITPAEISKLLNLENQNTIYKLIQRLNKYGLLDRISKGKYLPAGLNLSEFEMANLILTPSYVSFESALSFYGILPQFPYQITSATPLKSTTINSVNKEFSYSHLSTKMYWGYTKTNNFLIATPEKALIDMMYLASKKLRNIDFDEMDFTDIDKDILKKIAKKINFMPFKKYYDRYTNFISDIKN</sequence>
<dbReference type="Proteomes" id="UP000034086">
    <property type="component" value="Unassembled WGS sequence"/>
</dbReference>
<reference evidence="1 2" key="1">
    <citation type="journal article" date="2015" name="Nature">
        <title>rRNA introns, odd ribosomes, and small enigmatic genomes across a large radiation of phyla.</title>
        <authorList>
            <person name="Brown C.T."/>
            <person name="Hug L.A."/>
            <person name="Thomas B.C."/>
            <person name="Sharon I."/>
            <person name="Castelle C.J."/>
            <person name="Singh A."/>
            <person name="Wilkins M.J."/>
            <person name="Williams K.H."/>
            <person name="Banfield J.F."/>
        </authorList>
    </citation>
    <scope>NUCLEOTIDE SEQUENCE [LARGE SCALE GENOMIC DNA]</scope>
</reference>